<feature type="transmembrane region" description="Helical" evidence="7">
    <location>
        <begin position="190"/>
        <end position="215"/>
    </location>
</feature>
<reference evidence="8 9" key="1">
    <citation type="submission" date="2017-04" db="EMBL/GenBank/DDBJ databases">
        <title>Genomic insights into metabolism of Thermodesulfobium acidiphilum.</title>
        <authorList>
            <person name="Toshchakov S.V."/>
            <person name="Frolov E.N."/>
            <person name="Kublanov I.V."/>
            <person name="Samarov N.I."/>
            <person name="Novikov A."/>
            <person name="Lebedinsky A.V."/>
            <person name="Bonch-Osmolovskaya E.A."/>
            <person name="Chernyh N.A."/>
        </authorList>
    </citation>
    <scope>NUCLEOTIDE SEQUENCE [LARGE SCALE GENOMIC DNA]</scope>
    <source>
        <strain evidence="8 9">3127-1</strain>
    </source>
</reference>
<evidence type="ECO:0000256" key="4">
    <source>
        <dbReference type="ARBA" id="ARBA00022692"/>
    </source>
</evidence>
<dbReference type="OrthoDB" id="9768158at2"/>
<keyword evidence="5 7" id="KW-1133">Transmembrane helix</keyword>
<keyword evidence="3" id="KW-1003">Cell membrane</keyword>
<keyword evidence="6 7" id="KW-0472">Membrane</keyword>
<feature type="transmembrane region" description="Helical" evidence="7">
    <location>
        <begin position="47"/>
        <end position="68"/>
    </location>
</feature>
<evidence type="ECO:0000256" key="5">
    <source>
        <dbReference type="ARBA" id="ARBA00022989"/>
    </source>
</evidence>
<organism evidence="8 9">
    <name type="scientific">Thermodesulfobium acidiphilum</name>
    <dbReference type="NCBI Taxonomy" id="1794699"/>
    <lineage>
        <taxon>Bacteria</taxon>
        <taxon>Pseudomonadati</taxon>
        <taxon>Thermodesulfobiota</taxon>
        <taxon>Thermodesulfobiia</taxon>
        <taxon>Thermodesulfobiales</taxon>
        <taxon>Thermodesulfobiaceae</taxon>
        <taxon>Thermodesulfobium</taxon>
    </lineage>
</organism>
<feature type="transmembrane region" description="Helical" evidence="7">
    <location>
        <begin position="152"/>
        <end position="178"/>
    </location>
</feature>
<dbReference type="AlphaFoldDB" id="A0A2R4VZ56"/>
<dbReference type="InterPro" id="IPR005614">
    <property type="entry name" value="NrfD-like"/>
</dbReference>
<dbReference type="PANTHER" id="PTHR34856">
    <property type="entry name" value="PROTEIN NRFD"/>
    <property type="match status" value="1"/>
</dbReference>
<dbReference type="RefSeq" id="WP_108308457.1">
    <property type="nucleotide sequence ID" value="NZ_CP020921.1"/>
</dbReference>
<dbReference type="PANTHER" id="PTHR34856:SF2">
    <property type="entry name" value="PROTEIN NRFD"/>
    <property type="match status" value="1"/>
</dbReference>
<feature type="transmembrane region" description="Helical" evidence="7">
    <location>
        <begin position="267"/>
        <end position="296"/>
    </location>
</feature>
<comment type="similarity">
    <text evidence="2">Belongs to the NrfD family.</text>
</comment>
<proteinExistence type="inferred from homology"/>
<evidence type="ECO:0000313" key="8">
    <source>
        <dbReference type="EMBL" id="AWB09744.1"/>
    </source>
</evidence>
<dbReference type="EMBL" id="CP020921">
    <property type="protein sequence ID" value="AWB09744.1"/>
    <property type="molecule type" value="Genomic_DNA"/>
</dbReference>
<feature type="transmembrane region" description="Helical" evidence="7">
    <location>
        <begin position="308"/>
        <end position="332"/>
    </location>
</feature>
<gene>
    <name evidence="8" type="ORF">TDSAC_0368</name>
</gene>
<accession>A0A2R4VZ56</accession>
<name>A0A2R4VZ56_THEAF</name>
<feature type="transmembrane region" description="Helical" evidence="7">
    <location>
        <begin position="352"/>
        <end position="373"/>
    </location>
</feature>
<keyword evidence="9" id="KW-1185">Reference proteome</keyword>
<protein>
    <submittedName>
        <fullName evidence="8">Ni/Fe-hydrogenase 2 integral membrane subunit HybB</fullName>
    </submittedName>
</protein>
<evidence type="ECO:0000256" key="1">
    <source>
        <dbReference type="ARBA" id="ARBA00004651"/>
    </source>
</evidence>
<dbReference type="Proteomes" id="UP000244792">
    <property type="component" value="Chromosome"/>
</dbReference>
<feature type="transmembrane region" description="Helical" evidence="7">
    <location>
        <begin position="88"/>
        <end position="111"/>
    </location>
</feature>
<dbReference type="KEGG" id="taci:TDSAC_0368"/>
<evidence type="ECO:0000256" key="6">
    <source>
        <dbReference type="ARBA" id="ARBA00023136"/>
    </source>
</evidence>
<dbReference type="GO" id="GO:0005886">
    <property type="term" value="C:plasma membrane"/>
    <property type="evidence" value="ECO:0007669"/>
    <property type="project" value="UniProtKB-SubCell"/>
</dbReference>
<evidence type="ECO:0000256" key="2">
    <source>
        <dbReference type="ARBA" id="ARBA00008929"/>
    </source>
</evidence>
<keyword evidence="4 7" id="KW-0812">Transmembrane</keyword>
<dbReference type="InterPro" id="IPR052049">
    <property type="entry name" value="Electron_transfer_protein"/>
</dbReference>
<comment type="subcellular location">
    <subcellularLocation>
        <location evidence="1">Cell membrane</location>
        <topology evidence="1">Multi-pass membrane protein</topology>
    </subcellularLocation>
</comment>
<feature type="transmembrane region" description="Helical" evidence="7">
    <location>
        <begin position="227"/>
        <end position="247"/>
    </location>
</feature>
<sequence length="392" mass="43807">MLGGQFLETAVWGLPIVIYPFLSGLMAGAFVIDSLAHLFGFKQFEPVAKLAATSSFAMVLIAALAPLVDSLQPAKAPLELYFRDHFPYSPLSVFIIIWTLYVILMFFEMYFDYRVENIEKSKLSGIRGSIARFLTFGNNNISKESLLKDRKALFIISVIGVPLAFAFHGYIGFVFGAIKARALWTSSVMMLMFITSAIVSGAALVTLLYVIGYSYYSKKNVVNIETLNALGIFMIFAIAFDLFLDFIDKLYSFRAYTEADVFHGWTLVYNAGGVLFFNYFVVQILLGLIIPLILLIFKPVRTSKLMMVIISIFVQVGVFAMRFNTVIGGQLLPKISQGTIIPEFPWLGFDGILSSIGLICLSIVIFFILGWLFGWEDSNKNGFENQTNSVDN</sequence>
<dbReference type="Pfam" id="PF03916">
    <property type="entry name" value="NrfD"/>
    <property type="match status" value="1"/>
</dbReference>
<evidence type="ECO:0000256" key="7">
    <source>
        <dbReference type="SAM" id="Phobius"/>
    </source>
</evidence>
<evidence type="ECO:0000313" key="9">
    <source>
        <dbReference type="Proteomes" id="UP000244792"/>
    </source>
</evidence>
<feature type="transmembrane region" description="Helical" evidence="7">
    <location>
        <begin position="12"/>
        <end position="35"/>
    </location>
</feature>
<evidence type="ECO:0000256" key="3">
    <source>
        <dbReference type="ARBA" id="ARBA00022475"/>
    </source>
</evidence>
<dbReference type="Gene3D" id="1.20.1630.10">
    <property type="entry name" value="Formate dehydrogenase/DMSO reductase domain"/>
    <property type="match status" value="1"/>
</dbReference>